<dbReference type="AlphaFoldDB" id="A0A7J6GW84"/>
<dbReference type="EC" id="2.3.2.27" evidence="3"/>
<keyword evidence="5" id="KW-0479">Metal-binding</keyword>
<keyword evidence="8" id="KW-0862">Zinc</keyword>
<dbReference type="EMBL" id="JAATIQ010000080">
    <property type="protein sequence ID" value="KAF4387187.1"/>
    <property type="molecule type" value="Genomic_DNA"/>
</dbReference>
<evidence type="ECO:0000256" key="7">
    <source>
        <dbReference type="ARBA" id="ARBA00022786"/>
    </source>
</evidence>
<reference evidence="10 11" key="1">
    <citation type="journal article" date="2020" name="bioRxiv">
        <title>Sequence and annotation of 42 cannabis genomes reveals extensive copy number variation in cannabinoid synthesis and pathogen resistance genes.</title>
        <authorList>
            <person name="Mckernan K.J."/>
            <person name="Helbert Y."/>
            <person name="Kane L.T."/>
            <person name="Ebling H."/>
            <person name="Zhang L."/>
            <person name="Liu B."/>
            <person name="Eaton Z."/>
            <person name="Mclaughlin S."/>
            <person name="Kingan S."/>
            <person name="Baybayan P."/>
            <person name="Concepcion G."/>
            <person name="Jordan M."/>
            <person name="Riva A."/>
            <person name="Barbazuk W."/>
            <person name="Harkins T."/>
        </authorList>
    </citation>
    <scope>NUCLEOTIDE SEQUENCE [LARGE SCALE GENOMIC DNA]</scope>
    <source>
        <strain evidence="11">cv. Jamaican Lion 4</strain>
        <tissue evidence="10">Leaf</tissue>
    </source>
</reference>
<keyword evidence="9" id="KW-0812">Transmembrane</keyword>
<evidence type="ECO:0000256" key="6">
    <source>
        <dbReference type="ARBA" id="ARBA00022771"/>
    </source>
</evidence>
<keyword evidence="9" id="KW-0472">Membrane</keyword>
<keyword evidence="9" id="KW-1133">Transmembrane helix</keyword>
<keyword evidence="4" id="KW-0808">Transferase</keyword>
<dbReference type="Proteomes" id="UP000583929">
    <property type="component" value="Unassembled WGS sequence"/>
</dbReference>
<feature type="transmembrane region" description="Helical" evidence="9">
    <location>
        <begin position="33"/>
        <end position="52"/>
    </location>
</feature>
<evidence type="ECO:0000256" key="3">
    <source>
        <dbReference type="ARBA" id="ARBA00012483"/>
    </source>
</evidence>
<protein>
    <recommendedName>
        <fullName evidence="3">RING-type E3 ubiquitin transferase</fullName>
        <ecNumber evidence="3">2.3.2.27</ecNumber>
    </recommendedName>
</protein>
<dbReference type="GO" id="GO:0008270">
    <property type="term" value="F:zinc ion binding"/>
    <property type="evidence" value="ECO:0007669"/>
    <property type="project" value="UniProtKB-KW"/>
</dbReference>
<evidence type="ECO:0000256" key="2">
    <source>
        <dbReference type="ARBA" id="ARBA00004906"/>
    </source>
</evidence>
<accession>A0A7J6GW84</accession>
<keyword evidence="11" id="KW-1185">Reference proteome</keyword>
<evidence type="ECO:0000256" key="5">
    <source>
        <dbReference type="ARBA" id="ARBA00022723"/>
    </source>
</evidence>
<keyword evidence="6" id="KW-0863">Zinc-finger</keyword>
<gene>
    <name evidence="10" type="ORF">G4B88_024759</name>
</gene>
<comment type="caution">
    <text evidence="10">The sequence shown here is derived from an EMBL/GenBank/DDBJ whole genome shotgun (WGS) entry which is preliminary data.</text>
</comment>
<sequence length="169" mass="19436">MASNVKYFQSLGIIQTSSAHQQELSSSSSSGSAFPILVVALLSIMGTTLLLAKQEQEREQVTNNRVTSYHSPRKLKKCHHVSIMGDECIDLRINREHNKDYYDNEEEFSVQPLRRSFSWDSATDHRQLHSTVEEIISNNNKKKNYTRTSFFPFLHGRVSSWNSIVPFEL</sequence>
<evidence type="ECO:0000313" key="11">
    <source>
        <dbReference type="Proteomes" id="UP000583929"/>
    </source>
</evidence>
<evidence type="ECO:0000256" key="9">
    <source>
        <dbReference type="SAM" id="Phobius"/>
    </source>
</evidence>
<dbReference type="PANTHER" id="PTHR46913">
    <property type="entry name" value="RING-H2 FINGER PROTEIN ATL16"/>
    <property type="match status" value="1"/>
</dbReference>
<evidence type="ECO:0000256" key="4">
    <source>
        <dbReference type="ARBA" id="ARBA00022679"/>
    </source>
</evidence>
<dbReference type="InterPro" id="IPR044600">
    <property type="entry name" value="ATL1/ATL16-like"/>
</dbReference>
<comment type="pathway">
    <text evidence="2">Protein modification; protein ubiquitination.</text>
</comment>
<evidence type="ECO:0000256" key="8">
    <source>
        <dbReference type="ARBA" id="ARBA00022833"/>
    </source>
</evidence>
<keyword evidence="7" id="KW-0833">Ubl conjugation pathway</keyword>
<dbReference type="PANTHER" id="PTHR46913:SF8">
    <property type="entry name" value="RING-TYPE E3 UBIQUITIN TRANSFERASE"/>
    <property type="match status" value="1"/>
</dbReference>
<comment type="catalytic activity">
    <reaction evidence="1">
        <text>S-ubiquitinyl-[E2 ubiquitin-conjugating enzyme]-L-cysteine + [acceptor protein]-L-lysine = [E2 ubiquitin-conjugating enzyme]-L-cysteine + N(6)-ubiquitinyl-[acceptor protein]-L-lysine.</text>
        <dbReference type="EC" id="2.3.2.27"/>
    </reaction>
</comment>
<evidence type="ECO:0000256" key="1">
    <source>
        <dbReference type="ARBA" id="ARBA00000900"/>
    </source>
</evidence>
<dbReference type="GO" id="GO:0016567">
    <property type="term" value="P:protein ubiquitination"/>
    <property type="evidence" value="ECO:0007669"/>
    <property type="project" value="InterPro"/>
</dbReference>
<name>A0A7J6GW84_CANSA</name>
<organism evidence="10 11">
    <name type="scientific">Cannabis sativa</name>
    <name type="common">Hemp</name>
    <name type="synonym">Marijuana</name>
    <dbReference type="NCBI Taxonomy" id="3483"/>
    <lineage>
        <taxon>Eukaryota</taxon>
        <taxon>Viridiplantae</taxon>
        <taxon>Streptophyta</taxon>
        <taxon>Embryophyta</taxon>
        <taxon>Tracheophyta</taxon>
        <taxon>Spermatophyta</taxon>
        <taxon>Magnoliopsida</taxon>
        <taxon>eudicotyledons</taxon>
        <taxon>Gunneridae</taxon>
        <taxon>Pentapetalae</taxon>
        <taxon>rosids</taxon>
        <taxon>fabids</taxon>
        <taxon>Rosales</taxon>
        <taxon>Cannabaceae</taxon>
        <taxon>Cannabis</taxon>
    </lineage>
</organism>
<evidence type="ECO:0000313" key="10">
    <source>
        <dbReference type="EMBL" id="KAF4387187.1"/>
    </source>
</evidence>
<dbReference type="GO" id="GO:0061630">
    <property type="term" value="F:ubiquitin protein ligase activity"/>
    <property type="evidence" value="ECO:0007669"/>
    <property type="project" value="UniProtKB-EC"/>
</dbReference>
<proteinExistence type="predicted"/>